<dbReference type="Pfam" id="PF00172">
    <property type="entry name" value="Zn_clus"/>
    <property type="match status" value="1"/>
</dbReference>
<keyword evidence="2" id="KW-0479">Metal-binding</keyword>
<dbReference type="EMBL" id="MU853597">
    <property type="protein sequence ID" value="KAK4142471.1"/>
    <property type="molecule type" value="Genomic_DNA"/>
</dbReference>
<accession>A0AAN6V2S2</accession>
<organism evidence="6 7">
    <name type="scientific">Dichotomopilus funicola</name>
    <dbReference type="NCBI Taxonomy" id="1934379"/>
    <lineage>
        <taxon>Eukaryota</taxon>
        <taxon>Fungi</taxon>
        <taxon>Dikarya</taxon>
        <taxon>Ascomycota</taxon>
        <taxon>Pezizomycotina</taxon>
        <taxon>Sordariomycetes</taxon>
        <taxon>Sordariomycetidae</taxon>
        <taxon>Sordariales</taxon>
        <taxon>Chaetomiaceae</taxon>
        <taxon>Dichotomopilus</taxon>
    </lineage>
</organism>
<dbReference type="GO" id="GO:0008270">
    <property type="term" value="F:zinc ion binding"/>
    <property type="evidence" value="ECO:0007669"/>
    <property type="project" value="InterPro"/>
</dbReference>
<evidence type="ECO:0000256" key="3">
    <source>
        <dbReference type="ARBA" id="ARBA00023242"/>
    </source>
</evidence>
<gene>
    <name evidence="6" type="ORF">C8A04DRAFT_29920</name>
</gene>
<dbReference type="Pfam" id="PF04082">
    <property type="entry name" value="Fungal_trans"/>
    <property type="match status" value="1"/>
</dbReference>
<dbReference type="AlphaFoldDB" id="A0AAN6V2S2"/>
<dbReference type="InterPro" id="IPR050613">
    <property type="entry name" value="Sec_Metabolite_Reg"/>
</dbReference>
<protein>
    <submittedName>
        <fullName evidence="6">Activator of stress genes 1</fullName>
    </submittedName>
</protein>
<evidence type="ECO:0000313" key="6">
    <source>
        <dbReference type="EMBL" id="KAK4142471.1"/>
    </source>
</evidence>
<sequence length="775" mass="85998">MMVSRDTSPQTSSSELHDAPELSQPSSGLSQAPGSTFSPAPGFSSDSSSHLGSGPSSAFSPTQAFEQSSHSLSGHGPAPDHLRKPVRILACVLCQNRKIKCDRRFPCSNCTKSGTKCVPSTPAPARKRRRPNQDLQERLARCEEMIRMSIAEKEADKQRVGQPPSGEEQHWLPTGKLFNEDGNVRFIDSPVLGVIYDQLRTMRQMVADDSYSETSPGSMTPDDNSDMLLGGDVPTTNVADLRPAPAHAAALWQIYLDRVNPLTKIIHVPSVQPFIDEVTAGRAHNLAKNVEALLFSIYLMAVVSMTPDECKEGLGVAREEALQRFSTGVRLILLRIGFLRVQDMTTLRALVIYLISLQGRYDQHAVWVLNAIAVRIAQKMGLHRDGEALGVSPFECEMRRRLWWQIIMVDIKYAMFSGLSHGLLTTNWTTKSPSNINDEDIYPSMKTPVRDREGPTEMIFCLITYKLAKFMTDTPGFEVMVLIPEDDSTPGANSTITEEQQEKYRQGIARLREEMIEVFDKYCDPNAGPTHQIALNMKTHLVAKLEELMIPLKNQEEWGGEVKSNEDNMFKIAISQLEHNAVNYTSTMGKGFAWFSLLHFQVDMFMYVAGQLCTRSSGTLVERAWAQVAVVYTFHPELFDLTNKNFMAIAIYIIRAWETRQRLILENTGQSPEIPFYVEKLRACIADASDVTKPEPEELMAPNTYSLGFNSEGSLPLPLHPGDSLAQFLEYPLGGGGVAGTPGTTEWDILSAQGGQGPSVPLASLFGAQGMFPEW</sequence>
<dbReference type="Proteomes" id="UP001302676">
    <property type="component" value="Unassembled WGS sequence"/>
</dbReference>
<dbReference type="GeneID" id="87817797"/>
<keyword evidence="7" id="KW-1185">Reference proteome</keyword>
<dbReference type="SMART" id="SM00906">
    <property type="entry name" value="Fungal_trans"/>
    <property type="match status" value="1"/>
</dbReference>
<dbReference type="CDD" id="cd00067">
    <property type="entry name" value="GAL4"/>
    <property type="match status" value="1"/>
</dbReference>
<dbReference type="PANTHER" id="PTHR31001:SF85">
    <property type="entry name" value="ZN(II)2CYS6 TRANSCRIPTION FACTOR (EUROFUNG)"/>
    <property type="match status" value="1"/>
</dbReference>
<feature type="compositionally biased region" description="Polar residues" evidence="4">
    <location>
        <begin position="61"/>
        <end position="72"/>
    </location>
</feature>
<comment type="caution">
    <text evidence="6">The sequence shown here is derived from an EMBL/GenBank/DDBJ whole genome shotgun (WGS) entry which is preliminary data.</text>
</comment>
<evidence type="ECO:0000256" key="1">
    <source>
        <dbReference type="ARBA" id="ARBA00004123"/>
    </source>
</evidence>
<dbReference type="GO" id="GO:0006351">
    <property type="term" value="P:DNA-templated transcription"/>
    <property type="evidence" value="ECO:0007669"/>
    <property type="project" value="InterPro"/>
</dbReference>
<dbReference type="PROSITE" id="PS50048">
    <property type="entry name" value="ZN2_CY6_FUNGAL_2"/>
    <property type="match status" value="1"/>
</dbReference>
<dbReference type="InterPro" id="IPR001138">
    <property type="entry name" value="Zn2Cys6_DnaBD"/>
</dbReference>
<dbReference type="InterPro" id="IPR007219">
    <property type="entry name" value="XnlR_reg_dom"/>
</dbReference>
<dbReference type="GO" id="GO:0003677">
    <property type="term" value="F:DNA binding"/>
    <property type="evidence" value="ECO:0007669"/>
    <property type="project" value="InterPro"/>
</dbReference>
<proteinExistence type="predicted"/>
<dbReference type="RefSeq" id="XP_062635842.1">
    <property type="nucleotide sequence ID" value="XM_062781184.1"/>
</dbReference>
<name>A0AAN6V2S2_9PEZI</name>
<comment type="subcellular location">
    <subcellularLocation>
        <location evidence="1">Nucleus</location>
    </subcellularLocation>
</comment>
<dbReference type="Gene3D" id="4.10.240.10">
    <property type="entry name" value="Zn(2)-C6 fungal-type DNA-binding domain"/>
    <property type="match status" value="1"/>
</dbReference>
<evidence type="ECO:0000256" key="4">
    <source>
        <dbReference type="SAM" id="MobiDB-lite"/>
    </source>
</evidence>
<dbReference type="SMART" id="SM00066">
    <property type="entry name" value="GAL4"/>
    <property type="match status" value="1"/>
</dbReference>
<dbReference type="GO" id="GO:0005634">
    <property type="term" value="C:nucleus"/>
    <property type="evidence" value="ECO:0007669"/>
    <property type="project" value="UniProtKB-SubCell"/>
</dbReference>
<evidence type="ECO:0000313" key="7">
    <source>
        <dbReference type="Proteomes" id="UP001302676"/>
    </source>
</evidence>
<evidence type="ECO:0000256" key="2">
    <source>
        <dbReference type="ARBA" id="ARBA00022723"/>
    </source>
</evidence>
<reference evidence="6" key="1">
    <citation type="journal article" date="2023" name="Mol. Phylogenet. Evol.">
        <title>Genome-scale phylogeny and comparative genomics of the fungal order Sordariales.</title>
        <authorList>
            <person name="Hensen N."/>
            <person name="Bonometti L."/>
            <person name="Westerberg I."/>
            <person name="Brannstrom I.O."/>
            <person name="Guillou S."/>
            <person name="Cros-Aarteil S."/>
            <person name="Calhoun S."/>
            <person name="Haridas S."/>
            <person name="Kuo A."/>
            <person name="Mondo S."/>
            <person name="Pangilinan J."/>
            <person name="Riley R."/>
            <person name="LaButti K."/>
            <person name="Andreopoulos B."/>
            <person name="Lipzen A."/>
            <person name="Chen C."/>
            <person name="Yan M."/>
            <person name="Daum C."/>
            <person name="Ng V."/>
            <person name="Clum A."/>
            <person name="Steindorff A."/>
            <person name="Ohm R.A."/>
            <person name="Martin F."/>
            <person name="Silar P."/>
            <person name="Natvig D.O."/>
            <person name="Lalanne C."/>
            <person name="Gautier V."/>
            <person name="Ament-Velasquez S.L."/>
            <person name="Kruys A."/>
            <person name="Hutchinson M.I."/>
            <person name="Powell A.J."/>
            <person name="Barry K."/>
            <person name="Miller A.N."/>
            <person name="Grigoriev I.V."/>
            <person name="Debuchy R."/>
            <person name="Gladieux P."/>
            <person name="Hiltunen Thoren M."/>
            <person name="Johannesson H."/>
        </authorList>
    </citation>
    <scope>NUCLEOTIDE SEQUENCE</scope>
    <source>
        <strain evidence="6">CBS 141.50</strain>
    </source>
</reference>
<dbReference type="SUPFAM" id="SSF57701">
    <property type="entry name" value="Zn2/Cys6 DNA-binding domain"/>
    <property type="match status" value="1"/>
</dbReference>
<feature type="region of interest" description="Disordered" evidence="4">
    <location>
        <begin position="154"/>
        <end position="174"/>
    </location>
</feature>
<dbReference type="InterPro" id="IPR036864">
    <property type="entry name" value="Zn2-C6_fun-type_DNA-bd_sf"/>
</dbReference>
<evidence type="ECO:0000259" key="5">
    <source>
        <dbReference type="PROSITE" id="PS50048"/>
    </source>
</evidence>
<feature type="domain" description="Zn(2)-C6 fungal-type" evidence="5">
    <location>
        <begin position="90"/>
        <end position="118"/>
    </location>
</feature>
<reference evidence="6" key="2">
    <citation type="submission" date="2023-05" db="EMBL/GenBank/DDBJ databases">
        <authorList>
            <consortium name="Lawrence Berkeley National Laboratory"/>
            <person name="Steindorff A."/>
            <person name="Hensen N."/>
            <person name="Bonometti L."/>
            <person name="Westerberg I."/>
            <person name="Brannstrom I.O."/>
            <person name="Guillou S."/>
            <person name="Cros-Aarteil S."/>
            <person name="Calhoun S."/>
            <person name="Haridas S."/>
            <person name="Kuo A."/>
            <person name="Mondo S."/>
            <person name="Pangilinan J."/>
            <person name="Riley R."/>
            <person name="Labutti K."/>
            <person name="Andreopoulos B."/>
            <person name="Lipzen A."/>
            <person name="Chen C."/>
            <person name="Yanf M."/>
            <person name="Daum C."/>
            <person name="Ng V."/>
            <person name="Clum A."/>
            <person name="Ohm R."/>
            <person name="Martin F."/>
            <person name="Silar P."/>
            <person name="Natvig D."/>
            <person name="Lalanne C."/>
            <person name="Gautier V."/>
            <person name="Ament-Velasquez S.L."/>
            <person name="Kruys A."/>
            <person name="Hutchinson M.I."/>
            <person name="Powell A.J."/>
            <person name="Barry K."/>
            <person name="Miller A.N."/>
            <person name="Grigoriev I.V."/>
            <person name="Debuchy R."/>
            <person name="Gladieux P."/>
            <person name="Thoren M.H."/>
            <person name="Johannesson H."/>
        </authorList>
    </citation>
    <scope>NUCLEOTIDE SEQUENCE</scope>
    <source>
        <strain evidence="6">CBS 141.50</strain>
    </source>
</reference>
<dbReference type="CDD" id="cd12148">
    <property type="entry name" value="fungal_TF_MHR"/>
    <property type="match status" value="1"/>
</dbReference>
<feature type="region of interest" description="Disordered" evidence="4">
    <location>
        <begin position="1"/>
        <end position="81"/>
    </location>
</feature>
<dbReference type="PANTHER" id="PTHR31001">
    <property type="entry name" value="UNCHARACTERIZED TRANSCRIPTIONAL REGULATORY PROTEIN"/>
    <property type="match status" value="1"/>
</dbReference>
<keyword evidence="3" id="KW-0539">Nucleus</keyword>
<feature type="compositionally biased region" description="Low complexity" evidence="4">
    <location>
        <begin position="44"/>
        <end position="60"/>
    </location>
</feature>
<dbReference type="GO" id="GO:0000981">
    <property type="term" value="F:DNA-binding transcription factor activity, RNA polymerase II-specific"/>
    <property type="evidence" value="ECO:0007669"/>
    <property type="project" value="InterPro"/>
</dbReference>
<feature type="compositionally biased region" description="Polar residues" evidence="4">
    <location>
        <begin position="23"/>
        <end position="38"/>
    </location>
</feature>
<feature type="compositionally biased region" description="Polar residues" evidence="4">
    <location>
        <begin position="1"/>
        <end position="14"/>
    </location>
</feature>